<reference evidence="1" key="1">
    <citation type="journal article" date="2019" name="MBio">
        <title>Virus Genomes from Deep Sea Sediments Expand the Ocean Megavirome and Support Independent Origins of Viral Gigantism.</title>
        <authorList>
            <person name="Backstrom D."/>
            <person name="Yutin N."/>
            <person name="Jorgensen S.L."/>
            <person name="Dharamshi J."/>
            <person name="Homa F."/>
            <person name="Zaremba-Niedwiedzka K."/>
            <person name="Spang A."/>
            <person name="Wolf Y.I."/>
            <person name="Koonin E.V."/>
            <person name="Ettema T.J."/>
        </authorList>
    </citation>
    <scope>NUCLEOTIDE SEQUENCE</scope>
</reference>
<accession>A0A481Z2G4</accession>
<protein>
    <submittedName>
        <fullName evidence="1">Uncharacterized protein</fullName>
    </submittedName>
</protein>
<name>A0A481Z2G4_9VIRU</name>
<gene>
    <name evidence="1" type="ORF">LCPAC101_01950</name>
</gene>
<sequence length="159" mass="18304">MSANKTSTDARIYAHRTDENKANVYFYIVTGYEGDYSKSFRRESDYLSFCERVEEQMEEETLLHVDGKIQEGMEELVESIYEQTGRIKSLYSEKLDKLYTNPLYVAPGDGINEYMSVISDARELKYCSIWGCETVRSAKEIKLKNGELFIILELDAEGG</sequence>
<dbReference type="EMBL" id="MK500446">
    <property type="protein sequence ID" value="QBK89912.1"/>
    <property type="molecule type" value="Genomic_DNA"/>
</dbReference>
<proteinExistence type="predicted"/>
<organism evidence="1">
    <name type="scientific">Pithovirus LCPAC101</name>
    <dbReference type="NCBI Taxonomy" id="2506586"/>
    <lineage>
        <taxon>Viruses</taxon>
        <taxon>Pithoviruses</taxon>
    </lineage>
</organism>
<evidence type="ECO:0000313" key="1">
    <source>
        <dbReference type="EMBL" id="QBK89912.1"/>
    </source>
</evidence>